<organism evidence="2 3">
    <name type="scientific">Fibroporia radiculosa</name>
    <dbReference type="NCBI Taxonomy" id="599839"/>
    <lineage>
        <taxon>Eukaryota</taxon>
        <taxon>Fungi</taxon>
        <taxon>Dikarya</taxon>
        <taxon>Basidiomycota</taxon>
        <taxon>Agaricomycotina</taxon>
        <taxon>Agaricomycetes</taxon>
        <taxon>Polyporales</taxon>
        <taxon>Fibroporiaceae</taxon>
        <taxon>Fibroporia</taxon>
    </lineage>
</organism>
<evidence type="ECO:0000313" key="3">
    <source>
        <dbReference type="Proteomes" id="UP000006352"/>
    </source>
</evidence>
<dbReference type="GeneID" id="24097117"/>
<sequence length="172" mass="19764">MSKRRRHFSPPPAVNVWAGSAHSSDDESIDRDEEMVRARHMKPERRWQKDAGQYKDANAFLHDLHVEQRHRILLSSSTPYASQSQVFQSQRHPYPSKTIRDHTPISFSSTQHSRHMNFPRASASFVPEAPGAETEAETRDVMQRYEDTNRALGSIVLSRRLTICAAAEPREE</sequence>
<dbReference type="Proteomes" id="UP000006352">
    <property type="component" value="Unassembled WGS sequence"/>
</dbReference>
<evidence type="ECO:0000256" key="1">
    <source>
        <dbReference type="SAM" id="MobiDB-lite"/>
    </source>
</evidence>
<dbReference type="HOGENOM" id="CLU_111214_0_0_1"/>
<dbReference type="AlphaFoldDB" id="J4IA32"/>
<reference evidence="2 3" key="1">
    <citation type="journal article" date="2012" name="Appl. Environ. Microbiol.">
        <title>Short-read sequencing for genomic analysis of the brown rot fungus Fibroporia radiculosa.</title>
        <authorList>
            <person name="Tang J.D."/>
            <person name="Perkins A.D."/>
            <person name="Sonstegard T.S."/>
            <person name="Schroeder S.G."/>
            <person name="Burgess S.C."/>
            <person name="Diehl S.V."/>
        </authorList>
    </citation>
    <scope>NUCLEOTIDE SEQUENCE [LARGE SCALE GENOMIC DNA]</scope>
    <source>
        <strain evidence="2 3">TFFH 294</strain>
    </source>
</reference>
<feature type="compositionally biased region" description="Polar residues" evidence="1">
    <location>
        <begin position="77"/>
        <end position="91"/>
    </location>
</feature>
<dbReference type="EMBL" id="HE797067">
    <property type="protein sequence ID" value="CCM02206.1"/>
    <property type="molecule type" value="Genomic_DNA"/>
</dbReference>
<gene>
    <name evidence="2" type="ORF">FIBRA_04286</name>
</gene>
<accession>J4IA32</accession>
<dbReference type="RefSeq" id="XP_012181489.1">
    <property type="nucleotide sequence ID" value="XM_012326099.1"/>
</dbReference>
<keyword evidence="3" id="KW-1185">Reference proteome</keyword>
<evidence type="ECO:0000313" key="2">
    <source>
        <dbReference type="EMBL" id="CCM02206.1"/>
    </source>
</evidence>
<proteinExistence type="predicted"/>
<protein>
    <submittedName>
        <fullName evidence="2">Uncharacterized protein</fullName>
    </submittedName>
</protein>
<dbReference type="OrthoDB" id="3262473at2759"/>
<dbReference type="InParanoid" id="J4IA32"/>
<name>J4IA32_9APHY</name>
<feature type="region of interest" description="Disordered" evidence="1">
    <location>
        <begin position="77"/>
        <end position="101"/>
    </location>
</feature>
<feature type="region of interest" description="Disordered" evidence="1">
    <location>
        <begin position="1"/>
        <end position="32"/>
    </location>
</feature>